<dbReference type="InterPro" id="IPR008925">
    <property type="entry name" value="aa_tRNA-synth_I_cd-bd_sf"/>
</dbReference>
<dbReference type="SUPFAM" id="SSF48163">
    <property type="entry name" value="An anticodon-binding domain of class I aminoacyl-tRNA synthetases"/>
    <property type="match status" value="1"/>
</dbReference>
<dbReference type="InterPro" id="IPR020751">
    <property type="entry name" value="aa-tRNA-synth_I_codon-bd_sub2"/>
</dbReference>
<dbReference type="GO" id="GO:0050561">
    <property type="term" value="F:glutamate-tRNA(Gln) ligase activity"/>
    <property type="evidence" value="ECO:0007669"/>
    <property type="project" value="UniProtKB-EC"/>
</dbReference>
<evidence type="ECO:0000256" key="3">
    <source>
        <dbReference type="ARBA" id="ARBA00012835"/>
    </source>
</evidence>
<comment type="catalytic activity">
    <reaction evidence="15">
        <text>tRNA(Glx) + L-glutamate + ATP = L-glutamyl-tRNA(Glx) + AMP + diphosphate</text>
        <dbReference type="Rhea" id="RHEA:18397"/>
        <dbReference type="Rhea" id="RHEA-COMP:9713"/>
        <dbReference type="Rhea" id="RHEA-COMP:9716"/>
        <dbReference type="ChEBI" id="CHEBI:29985"/>
        <dbReference type="ChEBI" id="CHEBI:30616"/>
        <dbReference type="ChEBI" id="CHEBI:33019"/>
        <dbReference type="ChEBI" id="CHEBI:78442"/>
        <dbReference type="ChEBI" id="CHEBI:78520"/>
        <dbReference type="ChEBI" id="CHEBI:456215"/>
        <dbReference type="EC" id="6.1.1.24"/>
    </reaction>
    <physiologicalReaction direction="left-to-right" evidence="15">
        <dbReference type="Rhea" id="RHEA:18398"/>
    </physiologicalReaction>
</comment>
<evidence type="ECO:0000256" key="4">
    <source>
        <dbReference type="ARBA" id="ARBA00022598"/>
    </source>
</evidence>
<dbReference type="Gene3D" id="3.40.50.620">
    <property type="entry name" value="HUPs"/>
    <property type="match status" value="1"/>
</dbReference>
<name>A0A1D1UYD1_RAMVA</name>
<dbReference type="Gene3D" id="1.10.10.350">
    <property type="match status" value="1"/>
</dbReference>
<comment type="catalytic activity">
    <reaction evidence="16">
        <text>tRNA(Gln) + L-glutamate + ATP = L-glutamyl-tRNA(Gln) + AMP + diphosphate</text>
        <dbReference type="Rhea" id="RHEA:64612"/>
        <dbReference type="Rhea" id="RHEA-COMP:9662"/>
        <dbReference type="Rhea" id="RHEA-COMP:9684"/>
        <dbReference type="ChEBI" id="CHEBI:29985"/>
        <dbReference type="ChEBI" id="CHEBI:30616"/>
        <dbReference type="ChEBI" id="CHEBI:33019"/>
        <dbReference type="ChEBI" id="CHEBI:78442"/>
        <dbReference type="ChEBI" id="CHEBI:78520"/>
        <dbReference type="ChEBI" id="CHEBI:456215"/>
    </reaction>
    <physiologicalReaction direction="left-to-right" evidence="16">
        <dbReference type="Rhea" id="RHEA:64613"/>
    </physiologicalReaction>
</comment>
<dbReference type="PANTHER" id="PTHR43311">
    <property type="entry name" value="GLUTAMATE--TRNA LIGASE"/>
    <property type="match status" value="1"/>
</dbReference>
<organism evidence="20 21">
    <name type="scientific">Ramazzottius varieornatus</name>
    <name type="common">Water bear</name>
    <name type="synonym">Tardigrade</name>
    <dbReference type="NCBI Taxonomy" id="947166"/>
    <lineage>
        <taxon>Eukaryota</taxon>
        <taxon>Metazoa</taxon>
        <taxon>Ecdysozoa</taxon>
        <taxon>Tardigrada</taxon>
        <taxon>Eutardigrada</taxon>
        <taxon>Parachela</taxon>
        <taxon>Hypsibioidea</taxon>
        <taxon>Ramazzottiidae</taxon>
        <taxon>Ramazzottius</taxon>
    </lineage>
</organism>
<dbReference type="HAMAP" id="MF_00022">
    <property type="entry name" value="Glu_tRNA_synth_type1"/>
    <property type="match status" value="1"/>
</dbReference>
<comment type="similarity">
    <text evidence="2">Belongs to the class-I aminoacyl-tRNA synthetase family. Glutamate--tRNA ligase type 1 subfamily.</text>
</comment>
<dbReference type="EC" id="6.1.1.24" evidence="10"/>
<accession>A0A1D1UYD1</accession>
<dbReference type="InterPro" id="IPR014729">
    <property type="entry name" value="Rossmann-like_a/b/a_fold"/>
</dbReference>
<dbReference type="PANTHER" id="PTHR43311:SF2">
    <property type="entry name" value="GLUTAMATE--TRNA LIGASE, MITOCHONDRIAL-RELATED"/>
    <property type="match status" value="1"/>
</dbReference>
<comment type="catalytic activity">
    <reaction evidence="14">
        <text>tRNA(Glu) + L-glutamate + ATP = L-glutamyl-tRNA(Glu) + AMP + diphosphate</text>
        <dbReference type="Rhea" id="RHEA:23540"/>
        <dbReference type="Rhea" id="RHEA-COMP:9663"/>
        <dbReference type="Rhea" id="RHEA-COMP:9680"/>
        <dbReference type="ChEBI" id="CHEBI:29985"/>
        <dbReference type="ChEBI" id="CHEBI:30616"/>
        <dbReference type="ChEBI" id="CHEBI:33019"/>
        <dbReference type="ChEBI" id="CHEBI:78442"/>
        <dbReference type="ChEBI" id="CHEBI:78520"/>
        <dbReference type="ChEBI" id="CHEBI:456215"/>
        <dbReference type="EC" id="6.1.1.17"/>
    </reaction>
    <physiologicalReaction direction="left-to-right" evidence="14">
        <dbReference type="Rhea" id="RHEA:23541"/>
    </physiologicalReaction>
</comment>
<evidence type="ECO:0000256" key="17">
    <source>
        <dbReference type="RuleBase" id="RU363037"/>
    </source>
</evidence>
<evidence type="ECO:0000256" key="7">
    <source>
        <dbReference type="ARBA" id="ARBA00022917"/>
    </source>
</evidence>
<dbReference type="Proteomes" id="UP000186922">
    <property type="component" value="Unassembled WGS sequence"/>
</dbReference>
<dbReference type="PRINTS" id="PR00987">
    <property type="entry name" value="TRNASYNTHGLU"/>
</dbReference>
<keyword evidence="5 17" id="KW-0547">Nucleotide-binding</keyword>
<keyword evidence="6 17" id="KW-0067">ATP-binding</keyword>
<comment type="caution">
    <text evidence="20">The sequence shown here is derived from an EMBL/GenBank/DDBJ whole genome shotgun (WGS) entry which is preliminary data.</text>
</comment>
<keyword evidence="21" id="KW-1185">Reference proteome</keyword>
<dbReference type="InterPro" id="IPR001412">
    <property type="entry name" value="aa-tRNA-synth_I_CS"/>
</dbReference>
<evidence type="ECO:0000259" key="19">
    <source>
        <dbReference type="Pfam" id="PF19269"/>
    </source>
</evidence>
<comment type="subcellular location">
    <subcellularLocation>
        <location evidence="1">Mitochondrion</location>
    </subcellularLocation>
</comment>
<evidence type="ECO:0000256" key="13">
    <source>
        <dbReference type="ARBA" id="ARBA00044313"/>
    </source>
</evidence>
<keyword evidence="7 17" id="KW-0648">Protein biosynthesis</keyword>
<dbReference type="GO" id="GO:0005524">
    <property type="term" value="F:ATP binding"/>
    <property type="evidence" value="ECO:0007669"/>
    <property type="project" value="UniProtKB-KW"/>
</dbReference>
<evidence type="ECO:0000256" key="12">
    <source>
        <dbReference type="ARBA" id="ARBA00044251"/>
    </source>
</evidence>
<evidence type="ECO:0000256" key="2">
    <source>
        <dbReference type="ARBA" id="ARBA00007894"/>
    </source>
</evidence>
<evidence type="ECO:0000256" key="11">
    <source>
        <dbReference type="ARBA" id="ARBA00044142"/>
    </source>
</evidence>
<dbReference type="InterPro" id="IPR033910">
    <property type="entry name" value="GluRS_core"/>
</dbReference>
<dbReference type="InterPro" id="IPR000924">
    <property type="entry name" value="Glu/Gln-tRNA-synth"/>
</dbReference>
<evidence type="ECO:0000313" key="20">
    <source>
        <dbReference type="EMBL" id="GAU93395.1"/>
    </source>
</evidence>
<evidence type="ECO:0000256" key="15">
    <source>
        <dbReference type="ARBA" id="ARBA00047479"/>
    </source>
</evidence>
<dbReference type="InterPro" id="IPR004527">
    <property type="entry name" value="Glu-tRNA-ligase_bac/mito"/>
</dbReference>
<dbReference type="GO" id="GO:0008270">
    <property type="term" value="F:zinc ion binding"/>
    <property type="evidence" value="ECO:0007669"/>
    <property type="project" value="InterPro"/>
</dbReference>
<feature type="domain" description="Aminoacyl-tRNA synthetase class I anticodon-binding" evidence="19">
    <location>
        <begin position="403"/>
        <end position="520"/>
    </location>
</feature>
<dbReference type="SUPFAM" id="SSF52374">
    <property type="entry name" value="Nucleotidylyl transferase"/>
    <property type="match status" value="1"/>
</dbReference>
<protein>
    <recommendedName>
        <fullName evidence="11">Nondiscriminating glutamyl-tRNA synthetase EARS2, mitochondrial</fullName>
        <ecNumber evidence="3">6.1.1.17</ecNumber>
        <ecNumber evidence="10">6.1.1.24</ecNumber>
    </recommendedName>
    <alternativeName>
        <fullName evidence="13">Glutamate--tRNA(Gln) ligase EARS2, mitochondrial</fullName>
    </alternativeName>
    <alternativeName>
        <fullName evidence="9">Glutamyl-tRNA synthetase</fullName>
    </alternativeName>
    <alternativeName>
        <fullName evidence="12">Mitochondrial glutamyl-tRNA synthetase</fullName>
    </alternativeName>
</protein>
<dbReference type="Pfam" id="PF19269">
    <property type="entry name" value="Anticodon_2"/>
    <property type="match status" value="1"/>
</dbReference>
<dbReference type="FunFam" id="3.40.50.620:FF:000045">
    <property type="entry name" value="Glutamate--tRNA ligase, mitochondrial"/>
    <property type="match status" value="1"/>
</dbReference>
<dbReference type="NCBIfam" id="TIGR00464">
    <property type="entry name" value="gltX_bact"/>
    <property type="match status" value="1"/>
</dbReference>
<dbReference type="GO" id="GO:0000049">
    <property type="term" value="F:tRNA binding"/>
    <property type="evidence" value="ECO:0007669"/>
    <property type="project" value="InterPro"/>
</dbReference>
<dbReference type="STRING" id="947166.A0A1D1UYD1"/>
<evidence type="ECO:0000259" key="18">
    <source>
        <dbReference type="Pfam" id="PF00749"/>
    </source>
</evidence>
<evidence type="ECO:0000256" key="9">
    <source>
        <dbReference type="ARBA" id="ARBA00030865"/>
    </source>
</evidence>
<evidence type="ECO:0000313" key="21">
    <source>
        <dbReference type="Proteomes" id="UP000186922"/>
    </source>
</evidence>
<dbReference type="OrthoDB" id="428822at2759"/>
<dbReference type="EMBL" id="BDGG01000002">
    <property type="protein sequence ID" value="GAU93395.1"/>
    <property type="molecule type" value="Genomic_DNA"/>
</dbReference>
<feature type="domain" description="Glutamyl/glutaminyl-tRNA synthetase class Ib catalytic" evidence="18">
    <location>
        <begin position="44"/>
        <end position="358"/>
    </location>
</feature>
<reference evidence="20 21" key="1">
    <citation type="journal article" date="2016" name="Nat. Commun.">
        <title>Extremotolerant tardigrade genome and improved radiotolerance of human cultured cells by tardigrade-unique protein.</title>
        <authorList>
            <person name="Hashimoto T."/>
            <person name="Horikawa D.D."/>
            <person name="Saito Y."/>
            <person name="Kuwahara H."/>
            <person name="Kozuka-Hata H."/>
            <person name="Shin-I T."/>
            <person name="Minakuchi Y."/>
            <person name="Ohishi K."/>
            <person name="Motoyama A."/>
            <person name="Aizu T."/>
            <person name="Enomoto A."/>
            <person name="Kondo K."/>
            <person name="Tanaka S."/>
            <person name="Hara Y."/>
            <person name="Koshikawa S."/>
            <person name="Sagara H."/>
            <person name="Miura T."/>
            <person name="Yokobori S."/>
            <person name="Miyagawa K."/>
            <person name="Suzuki Y."/>
            <person name="Kubo T."/>
            <person name="Oyama M."/>
            <person name="Kohara Y."/>
            <person name="Fujiyama A."/>
            <person name="Arakawa K."/>
            <person name="Katayama T."/>
            <person name="Toyoda A."/>
            <person name="Kunieda T."/>
        </authorList>
    </citation>
    <scope>NUCLEOTIDE SEQUENCE [LARGE SCALE GENOMIC DNA]</scope>
    <source>
        <strain evidence="20 21">YOKOZUNA-1</strain>
    </source>
</reference>
<dbReference type="GO" id="GO:0004818">
    <property type="term" value="F:glutamate-tRNA ligase activity"/>
    <property type="evidence" value="ECO:0007669"/>
    <property type="project" value="UniProtKB-EC"/>
</dbReference>
<evidence type="ECO:0000256" key="1">
    <source>
        <dbReference type="ARBA" id="ARBA00004173"/>
    </source>
</evidence>
<evidence type="ECO:0000256" key="6">
    <source>
        <dbReference type="ARBA" id="ARBA00022840"/>
    </source>
</evidence>
<evidence type="ECO:0000256" key="5">
    <source>
        <dbReference type="ARBA" id="ARBA00022741"/>
    </source>
</evidence>
<dbReference type="Pfam" id="PF00749">
    <property type="entry name" value="tRNA-synt_1c"/>
    <property type="match status" value="1"/>
</dbReference>
<dbReference type="InterPro" id="IPR020058">
    <property type="entry name" value="Glu/Gln-tRNA-synth_Ib_cat-dom"/>
</dbReference>
<dbReference type="InterPro" id="IPR049940">
    <property type="entry name" value="GluQ/Sye"/>
</dbReference>
<dbReference type="PROSITE" id="PS00178">
    <property type="entry name" value="AA_TRNA_LIGASE_I"/>
    <property type="match status" value="1"/>
</dbReference>
<sequence>MHTLRLQCTRPCRMIVQRTASVWEADAFPDCSRRCFSTQDAAPRLRFAPSPTGFLHLGGLRTALYNYLFCKQTGGTFVLRIEDTDQARVVPGAVENMFESLSWLGIDPDEDVRRGGRFGPYVQSERLKLYQEQVEVLLETQTAYRCFCSPLRLELMRKEAIKSSQVPRYDNRCRKLSFEEAEKRHEAGEPSVIRLKLDSRLYQYTDAVYGPVSCGTDQEGDLVLLKGDGFPTYHLANVVDDHFMEITHVLRGVEWQISTPKHLRLYEAFGWTPPVFAHLPLLMNTDGSKLSKRHGALDILQYREKGIYPEALINMLVQAGGGFRNLNVAQTNKLFRMEELIEKFDLSLVNKNSCQIAFDKLPDFNKEVLRSKMKTPSELAGLVREVQTLVSSKYGKQLDPLVAENILTWSKGRISTLQDLLAPDMEFVWIRPANDVLSISKLGGDVVQLVIDSFLDIPTSDFNSSNVPKLLREMAEENNLKFKELMHTLRLALCGTTQGPSIGEVVEILGKDECLYRLQNITAEKQNKARSP</sequence>
<evidence type="ECO:0000256" key="14">
    <source>
        <dbReference type="ARBA" id="ARBA00047366"/>
    </source>
</evidence>
<keyword evidence="4 17" id="KW-0436">Ligase</keyword>
<evidence type="ECO:0000256" key="10">
    <source>
        <dbReference type="ARBA" id="ARBA00044054"/>
    </source>
</evidence>
<dbReference type="GO" id="GO:0005739">
    <property type="term" value="C:mitochondrion"/>
    <property type="evidence" value="ECO:0007669"/>
    <property type="project" value="UniProtKB-SubCell"/>
</dbReference>
<dbReference type="EC" id="6.1.1.17" evidence="3"/>
<keyword evidence="8 17" id="KW-0030">Aminoacyl-tRNA synthetase</keyword>
<gene>
    <name evidence="20" type="primary">RvY_05344-1</name>
    <name evidence="20" type="synonym">RvY_05344.1</name>
    <name evidence="20" type="ORF">RvY_05344</name>
</gene>
<evidence type="ECO:0000256" key="8">
    <source>
        <dbReference type="ARBA" id="ARBA00023146"/>
    </source>
</evidence>
<dbReference type="CDD" id="cd00808">
    <property type="entry name" value="GluRS_core"/>
    <property type="match status" value="1"/>
</dbReference>
<evidence type="ECO:0000256" key="16">
    <source>
        <dbReference type="ARBA" id="ARBA00047689"/>
    </source>
</evidence>
<dbReference type="AlphaFoldDB" id="A0A1D1UYD1"/>
<proteinExistence type="inferred from homology"/>
<dbReference type="GO" id="GO:0006424">
    <property type="term" value="P:glutamyl-tRNA aminoacylation"/>
    <property type="evidence" value="ECO:0007669"/>
    <property type="project" value="InterPro"/>
</dbReference>
<dbReference type="InterPro" id="IPR045462">
    <property type="entry name" value="aa-tRNA-synth_I_cd-bd"/>
</dbReference>